<evidence type="ECO:0000313" key="5">
    <source>
        <dbReference type="Proteomes" id="UP000277864"/>
    </source>
</evidence>
<dbReference type="GO" id="GO:0016887">
    <property type="term" value="F:ATP hydrolysis activity"/>
    <property type="evidence" value="ECO:0007669"/>
    <property type="project" value="InterPro"/>
</dbReference>
<evidence type="ECO:0000313" key="4">
    <source>
        <dbReference type="EMBL" id="RST90028.1"/>
    </source>
</evidence>
<sequence>MNPLIISHLDKSFKKKQVLKDISFVLEGPHIYGLLGRNGSGKSTLFNLINNRLTPDRGQVLLDGKPVLEDDDGLEQLFLANHTTLMRKDEKGKVKKYIRLANQFYPDFDQELCEHLIRVFDLNVNTRIDKLSTGYQTIFNIILALCVPASFIFLDEPTLGLDANHREIFYKELLTTFAKRPRTFIISTHLIDELAQIMDQVILLDQGQIKLADSVENLLAHSYALTGNQEDIEAFMSNYHVIGSERIGNQFTVYIYDTKELTDLPDTIQKSPIDLQRVFIELTTTRGGLDYHEA</sequence>
<dbReference type="Proteomes" id="UP000277864">
    <property type="component" value="Unassembled WGS sequence"/>
</dbReference>
<evidence type="ECO:0000256" key="2">
    <source>
        <dbReference type="ARBA" id="ARBA00022840"/>
    </source>
</evidence>
<evidence type="ECO:0000259" key="3">
    <source>
        <dbReference type="PROSITE" id="PS50893"/>
    </source>
</evidence>
<feature type="domain" description="ABC transporter" evidence="3">
    <location>
        <begin position="4"/>
        <end position="231"/>
    </location>
</feature>
<dbReference type="PANTHER" id="PTHR43158">
    <property type="entry name" value="SKFA PEPTIDE EXPORT ATP-BINDING PROTEIN SKFE"/>
    <property type="match status" value="1"/>
</dbReference>
<evidence type="ECO:0000256" key="1">
    <source>
        <dbReference type="ARBA" id="ARBA00022741"/>
    </source>
</evidence>
<dbReference type="SMART" id="SM00382">
    <property type="entry name" value="AAA"/>
    <property type="match status" value="1"/>
</dbReference>
<dbReference type="SUPFAM" id="SSF52540">
    <property type="entry name" value="P-loop containing nucleoside triphosphate hydrolases"/>
    <property type="match status" value="1"/>
</dbReference>
<dbReference type="InterPro" id="IPR003593">
    <property type="entry name" value="AAA+_ATPase"/>
</dbReference>
<dbReference type="InterPro" id="IPR003439">
    <property type="entry name" value="ABC_transporter-like_ATP-bd"/>
</dbReference>
<name>A0A429Z8L7_9ENTE</name>
<comment type="caution">
    <text evidence="4">The sequence shown here is derived from an EMBL/GenBank/DDBJ whole genome shotgun (WGS) entry which is preliminary data.</text>
</comment>
<gene>
    <name evidence="4" type="ORF">C7P63_02825</name>
</gene>
<dbReference type="PROSITE" id="PS50893">
    <property type="entry name" value="ABC_TRANSPORTER_2"/>
    <property type="match status" value="1"/>
</dbReference>
<dbReference type="GO" id="GO:0005524">
    <property type="term" value="F:ATP binding"/>
    <property type="evidence" value="ECO:0007669"/>
    <property type="project" value="UniProtKB-KW"/>
</dbReference>
<dbReference type="PANTHER" id="PTHR43158:SF5">
    <property type="entry name" value="ABC TRANSPORTER, ATP-BINDING PROTEIN"/>
    <property type="match status" value="1"/>
</dbReference>
<dbReference type="OrthoDB" id="9804819at2"/>
<dbReference type="InterPro" id="IPR027417">
    <property type="entry name" value="P-loop_NTPase"/>
</dbReference>
<dbReference type="EMBL" id="PXZH01000001">
    <property type="protein sequence ID" value="RST90028.1"/>
    <property type="molecule type" value="Genomic_DNA"/>
</dbReference>
<dbReference type="Pfam" id="PF00005">
    <property type="entry name" value="ABC_tran"/>
    <property type="match status" value="1"/>
</dbReference>
<accession>A0A429Z8L7</accession>
<keyword evidence="5" id="KW-1185">Reference proteome</keyword>
<proteinExistence type="predicted"/>
<dbReference type="CDD" id="cd03230">
    <property type="entry name" value="ABC_DR_subfamily_A"/>
    <property type="match status" value="1"/>
</dbReference>
<keyword evidence="1" id="KW-0547">Nucleotide-binding</keyword>
<dbReference type="Gene3D" id="3.40.50.300">
    <property type="entry name" value="P-loop containing nucleotide triphosphate hydrolases"/>
    <property type="match status" value="1"/>
</dbReference>
<protein>
    <submittedName>
        <fullName evidence="4">ABC transporter ATP-binding protein</fullName>
    </submittedName>
</protein>
<dbReference type="RefSeq" id="WP_125942644.1">
    <property type="nucleotide sequence ID" value="NZ_PXZH01000001.1"/>
</dbReference>
<keyword evidence="2 4" id="KW-0067">ATP-binding</keyword>
<reference evidence="4 5" key="1">
    <citation type="submission" date="2018-03" db="EMBL/GenBank/DDBJ databases">
        <authorList>
            <person name="Gulvik C.A."/>
        </authorList>
    </citation>
    <scope>NUCLEOTIDE SEQUENCE [LARGE SCALE GENOMIC DNA]</scope>
    <source>
        <strain evidence="4 5">JCM 31581</strain>
    </source>
</reference>
<organism evidence="4 5">
    <name type="scientific">Vagococcus humatus</name>
    <dbReference type="NCBI Taxonomy" id="1889241"/>
    <lineage>
        <taxon>Bacteria</taxon>
        <taxon>Bacillati</taxon>
        <taxon>Bacillota</taxon>
        <taxon>Bacilli</taxon>
        <taxon>Lactobacillales</taxon>
        <taxon>Enterococcaceae</taxon>
        <taxon>Vagococcus</taxon>
    </lineage>
</organism>
<dbReference type="AlphaFoldDB" id="A0A429Z8L7"/>